<keyword evidence="4" id="KW-1185">Reference proteome</keyword>
<feature type="compositionally biased region" description="Low complexity" evidence="1">
    <location>
        <begin position="273"/>
        <end position="283"/>
    </location>
</feature>
<dbReference type="InterPro" id="IPR000014">
    <property type="entry name" value="PAS"/>
</dbReference>
<proteinExistence type="predicted"/>
<dbReference type="NCBIfam" id="TIGR00229">
    <property type="entry name" value="sensory_box"/>
    <property type="match status" value="1"/>
</dbReference>
<evidence type="ECO:0000259" key="2">
    <source>
        <dbReference type="PROSITE" id="PS50112"/>
    </source>
</evidence>
<dbReference type="PROSITE" id="PS50112">
    <property type="entry name" value="PAS"/>
    <property type="match status" value="1"/>
</dbReference>
<dbReference type="SUPFAM" id="SSF55785">
    <property type="entry name" value="PYP-like sensor domain (PAS domain)"/>
    <property type="match status" value="2"/>
</dbReference>
<comment type="caution">
    <text evidence="3">The sequence shown here is derived from an EMBL/GenBank/DDBJ whole genome shotgun (WGS) entry which is preliminary data.</text>
</comment>
<dbReference type="CDD" id="cd00130">
    <property type="entry name" value="PAS"/>
    <property type="match status" value="1"/>
</dbReference>
<evidence type="ECO:0000313" key="3">
    <source>
        <dbReference type="EMBL" id="KAG0252328.1"/>
    </source>
</evidence>
<dbReference type="InterPro" id="IPR013655">
    <property type="entry name" value="PAS_fold_3"/>
</dbReference>
<protein>
    <recommendedName>
        <fullName evidence="2">PAS domain-containing protein</fullName>
    </recommendedName>
</protein>
<dbReference type="Proteomes" id="UP000726737">
    <property type="component" value="Unassembled WGS sequence"/>
</dbReference>
<gene>
    <name evidence="3" type="ORF">BG011_007034</name>
</gene>
<accession>A0A9P6PUH2</accession>
<dbReference type="SMART" id="SM00091">
    <property type="entry name" value="PAS"/>
    <property type="match status" value="2"/>
</dbReference>
<feature type="region of interest" description="Disordered" evidence="1">
    <location>
        <begin position="272"/>
        <end position="296"/>
    </location>
</feature>
<dbReference type="EMBL" id="JAAAJA010000527">
    <property type="protein sequence ID" value="KAG0252328.1"/>
    <property type="molecule type" value="Genomic_DNA"/>
</dbReference>
<dbReference type="Pfam" id="PF08447">
    <property type="entry name" value="PAS_3"/>
    <property type="match status" value="1"/>
</dbReference>
<dbReference type="InterPro" id="IPR035965">
    <property type="entry name" value="PAS-like_dom_sf"/>
</dbReference>
<evidence type="ECO:0000313" key="4">
    <source>
        <dbReference type="Proteomes" id="UP000726737"/>
    </source>
</evidence>
<dbReference type="OrthoDB" id="411251at2759"/>
<reference evidence="3" key="1">
    <citation type="journal article" date="2020" name="Fungal Divers.">
        <title>Resolving the Mortierellaceae phylogeny through synthesis of multi-gene phylogenetics and phylogenomics.</title>
        <authorList>
            <person name="Vandepol N."/>
            <person name="Liber J."/>
            <person name="Desiro A."/>
            <person name="Na H."/>
            <person name="Kennedy M."/>
            <person name="Barry K."/>
            <person name="Grigoriev I.V."/>
            <person name="Miller A.N."/>
            <person name="O'Donnell K."/>
            <person name="Stajich J.E."/>
            <person name="Bonito G."/>
        </authorList>
    </citation>
    <scope>NUCLEOTIDE SEQUENCE</scope>
    <source>
        <strain evidence="3">KOD948</strain>
    </source>
</reference>
<dbReference type="Gene3D" id="3.30.450.20">
    <property type="entry name" value="PAS domain"/>
    <property type="match status" value="2"/>
</dbReference>
<organism evidence="3 4">
    <name type="scientific">Mortierella polycephala</name>
    <dbReference type="NCBI Taxonomy" id="41804"/>
    <lineage>
        <taxon>Eukaryota</taxon>
        <taxon>Fungi</taxon>
        <taxon>Fungi incertae sedis</taxon>
        <taxon>Mucoromycota</taxon>
        <taxon>Mortierellomycotina</taxon>
        <taxon>Mortierellomycetes</taxon>
        <taxon>Mortierellales</taxon>
        <taxon>Mortierellaceae</taxon>
        <taxon>Mortierella</taxon>
    </lineage>
</organism>
<name>A0A9P6PUH2_9FUNG</name>
<dbReference type="AlphaFoldDB" id="A0A9P6PUH2"/>
<evidence type="ECO:0000256" key="1">
    <source>
        <dbReference type="SAM" id="MobiDB-lite"/>
    </source>
</evidence>
<sequence>MLHTLNFICFFDLTPEAKFLWASDSITDCVGYTPEEVVGRSAWEFVVPDDVPVSMTTLQENLMNDMVASQLVARMRHKNGTMIPIMGVMSACYEFLVNCCSVLDPETGNFKQLRMHSAAMTRMVNNKKEEYERIRRHHEAFRINTWDPNGFEPEPRVCMILNRFSRSLIVMYASPSCEFILHINAEKIVGKPFLVFIRSDDLASFVEQVDIARSSNTITHMHFWFQSPNYLQEIPCEAILMGSVDGLIVVMRRCRPFVRRRLIANMDHFVPTSQGSSYESSSSVPRTPPSYRGAFAGNRGKGIKKSRLRNEVAIGSIRRIIEMDDNQDSIKPLTAIQPDGPELVQEMSNLPKGYYFREHRTQECDPDEEEIVIEDDTMAFYEEDDIGKGDSRFFWR</sequence>
<feature type="domain" description="PAS" evidence="2">
    <location>
        <begin position="10"/>
        <end position="65"/>
    </location>
</feature>